<organism evidence="1 2">
    <name type="scientific">Lusitaniella coriacea LEGE 07157</name>
    <dbReference type="NCBI Taxonomy" id="945747"/>
    <lineage>
        <taxon>Bacteria</taxon>
        <taxon>Bacillati</taxon>
        <taxon>Cyanobacteriota</taxon>
        <taxon>Cyanophyceae</taxon>
        <taxon>Spirulinales</taxon>
        <taxon>Lusitaniellaceae</taxon>
        <taxon>Lusitaniella</taxon>
    </lineage>
</organism>
<keyword evidence="2" id="KW-1185">Reference proteome</keyword>
<evidence type="ECO:0000313" key="2">
    <source>
        <dbReference type="Proteomes" id="UP000654482"/>
    </source>
</evidence>
<evidence type="ECO:0000313" key="1">
    <source>
        <dbReference type="EMBL" id="MBE9118244.1"/>
    </source>
</evidence>
<sequence>MSYSEFSFEDLKNKLNLNLREVEAIIERIEPRKPSLLIQETLKENLPIALGIDTEKARSEMILAPVLIELRKQCNRQVSLFSSIDLNIDKSKGLNRVCDFIISHSSEQLFLNSPVFTVVEAKNDNIKSGIPQCISEMVAAQIFNRKKNNSIPCIYGTVTTGSIWKFIKLQNDDVEIEMREHFIENLESLLGILVEIVRVTNPIIQTL</sequence>
<proteinExistence type="predicted"/>
<gene>
    <name evidence="1" type="ORF">IQ249_20325</name>
</gene>
<reference evidence="1" key="1">
    <citation type="submission" date="2020-10" db="EMBL/GenBank/DDBJ databases">
        <authorList>
            <person name="Castelo-Branco R."/>
            <person name="Eusebio N."/>
            <person name="Adriana R."/>
            <person name="Vieira A."/>
            <person name="Brugerolle De Fraissinette N."/>
            <person name="Rezende De Castro R."/>
            <person name="Schneider M.P."/>
            <person name="Vasconcelos V."/>
            <person name="Leao P.N."/>
        </authorList>
    </citation>
    <scope>NUCLEOTIDE SEQUENCE</scope>
    <source>
        <strain evidence="1">LEGE 07157</strain>
    </source>
</reference>
<dbReference type="AlphaFoldDB" id="A0A8J7E426"/>
<protein>
    <submittedName>
        <fullName evidence="1">Uncharacterized protein</fullName>
    </submittedName>
</protein>
<dbReference type="Proteomes" id="UP000654482">
    <property type="component" value="Unassembled WGS sequence"/>
</dbReference>
<name>A0A8J7E426_9CYAN</name>
<dbReference type="EMBL" id="JADEWZ010000041">
    <property type="protein sequence ID" value="MBE9118244.1"/>
    <property type="molecule type" value="Genomic_DNA"/>
</dbReference>
<accession>A0A8J7E426</accession>
<comment type="caution">
    <text evidence="1">The sequence shown here is derived from an EMBL/GenBank/DDBJ whole genome shotgun (WGS) entry which is preliminary data.</text>
</comment>